<organism evidence="1 2">
    <name type="scientific">Fusarium oxysporum f. sp. cubense</name>
    <dbReference type="NCBI Taxonomy" id="61366"/>
    <lineage>
        <taxon>Eukaryota</taxon>
        <taxon>Fungi</taxon>
        <taxon>Dikarya</taxon>
        <taxon>Ascomycota</taxon>
        <taxon>Pezizomycotina</taxon>
        <taxon>Sordariomycetes</taxon>
        <taxon>Hypocreomycetidae</taxon>
        <taxon>Hypocreales</taxon>
        <taxon>Nectriaceae</taxon>
        <taxon>Fusarium</taxon>
        <taxon>Fusarium oxysporum species complex</taxon>
    </lineage>
</organism>
<accession>A0A559L6B7</accession>
<dbReference type="Proteomes" id="UP000320707">
    <property type="component" value="Unassembled WGS sequence"/>
</dbReference>
<evidence type="ECO:0000313" key="1">
    <source>
        <dbReference type="EMBL" id="TVY68470.1"/>
    </source>
</evidence>
<gene>
    <name evidence="1" type="ORF">Focb16_v003049</name>
</gene>
<evidence type="ECO:0000313" key="2">
    <source>
        <dbReference type="Proteomes" id="UP000320707"/>
    </source>
</evidence>
<dbReference type="AlphaFoldDB" id="A0A559L6B7"/>
<protein>
    <submittedName>
        <fullName evidence="1">Uncharacterized protein</fullName>
    </submittedName>
</protein>
<dbReference type="EMBL" id="SRMI01000006">
    <property type="protein sequence ID" value="TVY68470.1"/>
    <property type="molecule type" value="Genomic_DNA"/>
</dbReference>
<comment type="caution">
    <text evidence="1">The sequence shown here is derived from an EMBL/GenBank/DDBJ whole genome shotgun (WGS) entry which is preliminary data.</text>
</comment>
<name>A0A559L6B7_FUSOC</name>
<reference evidence="1 2" key="1">
    <citation type="journal article" date="2019" name="Microbiol. Resour. Announc.">
        <title>High-quality draft genome sequence of Fusarium oxysporum f. sp. cubense strain 160527, a causal agent of Panama disease.</title>
        <authorList>
            <person name="Asai S."/>
            <person name="Ayukawa Y."/>
            <person name="Gan P."/>
            <person name="Masuda S."/>
            <person name="Komatsu K."/>
            <person name="Shirasu K."/>
            <person name="Arie T."/>
        </authorList>
    </citation>
    <scope>NUCLEOTIDE SEQUENCE [LARGE SCALE GENOMIC DNA]</scope>
    <source>
        <strain evidence="1 2">160527</strain>
    </source>
</reference>
<sequence>MRFQRFPAEKSLEAYVQRDGEKSKETIKEYQEAVTKRIRATISVFWYMATPTAKEKLNKAVKDIYTQLKFAEGVYNKKFLNEKVQVAGYFIEWLKYHYEKVIKQFRTNVEAQIAQVRKLLKGFDEELAKDMRVNIDNFEKNLKVGRNIRIDTSGFPKTGDGDTDIGGGGGVSS</sequence>
<proteinExistence type="predicted"/>